<protein>
    <submittedName>
        <fullName evidence="2">Glucose 1-dehydrogenase</fullName>
    </submittedName>
</protein>
<dbReference type="PROSITE" id="PS51677">
    <property type="entry name" value="NODB"/>
    <property type="match status" value="1"/>
</dbReference>
<sequence>MPKKRVLVGYGIDVDAVAHWINTGDGSASDPTNVSRGIFGATVGVDRLLKLFDRYKISATWFVPGHTVESFPEQMSKIRDKGHELGLHGYSHEAPGQLSGQQQYDTLKKSIDILTKFTGKKPLGYTAPMWYTSKDLIPQLLQSGILYDHSFMHHDLQPYFAPDSGHEWVEVDRKKDADTWMKPMTKVRPSRVVEIPANWHLDDWPPLQPKPGAPAHGFVDTSVVEKLWMEQFDFAYREYETFIFPMSIHPQVSGKPQCILMHERIIEHINKHDGVEWMTLGQMAMEFKEGRFAGVEIQGGAKL</sequence>
<dbReference type="Pfam" id="PF01522">
    <property type="entry name" value="Polysacc_deac_1"/>
    <property type="match status" value="1"/>
</dbReference>
<dbReference type="InterPro" id="IPR002509">
    <property type="entry name" value="NODB_dom"/>
</dbReference>
<dbReference type="Gene3D" id="3.20.20.370">
    <property type="entry name" value="Glycoside hydrolase/deacetylase"/>
    <property type="match status" value="1"/>
</dbReference>
<dbReference type="Proteomes" id="UP001492380">
    <property type="component" value="Unassembled WGS sequence"/>
</dbReference>
<organism evidence="2 3">
    <name type="scientific">Phyllosticta capitalensis</name>
    <dbReference type="NCBI Taxonomy" id="121624"/>
    <lineage>
        <taxon>Eukaryota</taxon>
        <taxon>Fungi</taxon>
        <taxon>Dikarya</taxon>
        <taxon>Ascomycota</taxon>
        <taxon>Pezizomycotina</taxon>
        <taxon>Dothideomycetes</taxon>
        <taxon>Dothideomycetes incertae sedis</taxon>
        <taxon>Botryosphaeriales</taxon>
        <taxon>Phyllostictaceae</taxon>
        <taxon>Phyllosticta</taxon>
    </lineage>
</organism>
<evidence type="ECO:0000313" key="3">
    <source>
        <dbReference type="Proteomes" id="UP001492380"/>
    </source>
</evidence>
<dbReference type="CDD" id="cd10938">
    <property type="entry name" value="CE4_HpPgdA_like"/>
    <property type="match status" value="1"/>
</dbReference>
<name>A0ABR1Z348_9PEZI</name>
<keyword evidence="3" id="KW-1185">Reference proteome</keyword>
<dbReference type="PANTHER" id="PTHR47561:SF1">
    <property type="entry name" value="POLYSACCHARIDE DEACETYLASE FAMILY PROTEIN (AFU_ORTHOLOGUE AFUA_6G05030)"/>
    <property type="match status" value="1"/>
</dbReference>
<dbReference type="InterPro" id="IPR011330">
    <property type="entry name" value="Glyco_hydro/deAcase_b/a-brl"/>
</dbReference>
<reference evidence="2 3" key="1">
    <citation type="submission" date="2024-04" db="EMBL/GenBank/DDBJ databases">
        <title>Phyllosticta paracitricarpa is synonymous to the EU quarantine fungus P. citricarpa based on phylogenomic analyses.</title>
        <authorList>
            <consortium name="Lawrence Berkeley National Laboratory"/>
            <person name="Van Ingen-Buijs V.A."/>
            <person name="Van Westerhoven A.C."/>
            <person name="Haridas S."/>
            <person name="Skiadas P."/>
            <person name="Martin F."/>
            <person name="Groenewald J.Z."/>
            <person name="Crous P.W."/>
            <person name="Seidl M.F."/>
        </authorList>
    </citation>
    <scope>NUCLEOTIDE SEQUENCE [LARGE SCALE GENOMIC DNA]</scope>
    <source>
        <strain evidence="2 3">CBS 123374</strain>
    </source>
</reference>
<evidence type="ECO:0000259" key="1">
    <source>
        <dbReference type="PROSITE" id="PS51677"/>
    </source>
</evidence>
<feature type="domain" description="NodB homology" evidence="1">
    <location>
        <begin position="31"/>
        <end position="152"/>
    </location>
</feature>
<gene>
    <name evidence="2" type="ORF">HDK90DRAFT_506568</name>
</gene>
<dbReference type="PANTHER" id="PTHR47561">
    <property type="entry name" value="POLYSACCHARIDE DEACETYLASE FAMILY PROTEIN (AFU_ORTHOLOGUE AFUA_6G05030)"/>
    <property type="match status" value="1"/>
</dbReference>
<accession>A0ABR1Z348</accession>
<evidence type="ECO:0000313" key="2">
    <source>
        <dbReference type="EMBL" id="KAK8246839.1"/>
    </source>
</evidence>
<dbReference type="SUPFAM" id="SSF88713">
    <property type="entry name" value="Glycoside hydrolase/deacetylase"/>
    <property type="match status" value="1"/>
</dbReference>
<dbReference type="EMBL" id="JBBWRZ010000001">
    <property type="protein sequence ID" value="KAK8246839.1"/>
    <property type="molecule type" value="Genomic_DNA"/>
</dbReference>
<dbReference type="InterPro" id="IPR037950">
    <property type="entry name" value="PgdA-like"/>
</dbReference>
<comment type="caution">
    <text evidence="2">The sequence shown here is derived from an EMBL/GenBank/DDBJ whole genome shotgun (WGS) entry which is preliminary data.</text>
</comment>
<proteinExistence type="predicted"/>